<feature type="domain" description="UBZ4-type" evidence="10">
    <location>
        <begin position="10"/>
        <end position="37"/>
    </location>
</feature>
<gene>
    <name evidence="11" type="ORF">pdam_00003662</name>
</gene>
<dbReference type="FunFam" id="1.20.272.10:FF:000001">
    <property type="entry name" value="Putative AAA family ATPase"/>
    <property type="match status" value="1"/>
</dbReference>
<dbReference type="SUPFAM" id="SSF52540">
    <property type="entry name" value="P-loop containing nucleoside triphosphate hydrolases"/>
    <property type="match status" value="1"/>
</dbReference>
<feature type="compositionally biased region" description="Polar residues" evidence="9">
    <location>
        <begin position="59"/>
        <end position="68"/>
    </location>
</feature>
<dbReference type="Gene3D" id="1.20.272.10">
    <property type="match status" value="1"/>
</dbReference>
<keyword evidence="2" id="KW-0547">Nucleotide-binding</keyword>
<dbReference type="GO" id="GO:0005524">
    <property type="term" value="F:ATP binding"/>
    <property type="evidence" value="ECO:0007669"/>
    <property type="project" value="UniProtKB-KW"/>
</dbReference>
<feature type="compositionally biased region" description="Polar residues" evidence="9">
    <location>
        <begin position="117"/>
        <end position="126"/>
    </location>
</feature>
<accession>A0A3M6V0Y9</accession>
<evidence type="ECO:0000256" key="7">
    <source>
        <dbReference type="ARBA" id="ARBA00023204"/>
    </source>
</evidence>
<feature type="compositionally biased region" description="Low complexity" evidence="9">
    <location>
        <begin position="277"/>
        <end position="287"/>
    </location>
</feature>
<evidence type="ECO:0000313" key="11">
    <source>
        <dbReference type="EMBL" id="RMX59557.1"/>
    </source>
</evidence>
<dbReference type="Pfam" id="PF16193">
    <property type="entry name" value="AAA_assoc_2"/>
    <property type="match status" value="1"/>
</dbReference>
<keyword evidence="3 8" id="KW-0227">DNA damage</keyword>
<evidence type="ECO:0000256" key="6">
    <source>
        <dbReference type="ARBA" id="ARBA00022840"/>
    </source>
</evidence>
<dbReference type="OrthoDB" id="10265467at2759"/>
<proteinExistence type="predicted"/>
<evidence type="ECO:0000256" key="1">
    <source>
        <dbReference type="ARBA" id="ARBA00022723"/>
    </source>
</evidence>
<reference evidence="11 12" key="1">
    <citation type="journal article" date="2018" name="Sci. Rep.">
        <title>Comparative analysis of the Pocillopora damicornis genome highlights role of immune system in coral evolution.</title>
        <authorList>
            <person name="Cunning R."/>
            <person name="Bay R.A."/>
            <person name="Gillette P."/>
            <person name="Baker A.C."/>
            <person name="Traylor-Knowles N."/>
        </authorList>
    </citation>
    <scope>NUCLEOTIDE SEQUENCE [LARGE SCALE GENOMIC DNA]</scope>
    <source>
        <strain evidence="11">RSMAS</strain>
        <tissue evidence="11">Whole animal</tissue>
    </source>
</reference>
<dbReference type="InterPro" id="IPR008921">
    <property type="entry name" value="DNA_pol3_clamp-load_cplx_C"/>
</dbReference>
<dbReference type="EMBL" id="RCHS01000309">
    <property type="protein sequence ID" value="RMX59557.1"/>
    <property type="molecule type" value="Genomic_DNA"/>
</dbReference>
<dbReference type="InterPro" id="IPR021886">
    <property type="entry name" value="MgsA_C"/>
</dbReference>
<dbReference type="CDD" id="cd18139">
    <property type="entry name" value="HLD_clamp_RarA"/>
    <property type="match status" value="1"/>
</dbReference>
<feature type="compositionally biased region" description="Low complexity" evidence="9">
    <location>
        <begin position="131"/>
        <end position="142"/>
    </location>
</feature>
<feature type="non-terminal residue" evidence="11">
    <location>
        <position position="1"/>
    </location>
</feature>
<organism evidence="11 12">
    <name type="scientific">Pocillopora damicornis</name>
    <name type="common">Cauliflower coral</name>
    <name type="synonym">Millepora damicornis</name>
    <dbReference type="NCBI Taxonomy" id="46731"/>
    <lineage>
        <taxon>Eukaryota</taxon>
        <taxon>Metazoa</taxon>
        <taxon>Cnidaria</taxon>
        <taxon>Anthozoa</taxon>
        <taxon>Hexacorallia</taxon>
        <taxon>Scleractinia</taxon>
        <taxon>Astrocoeniina</taxon>
        <taxon>Pocilloporidae</taxon>
        <taxon>Pocillopora</taxon>
    </lineage>
</organism>
<keyword evidence="6" id="KW-0067">ATP-binding</keyword>
<feature type="region of interest" description="Disordered" evidence="9">
    <location>
        <begin position="58"/>
        <end position="164"/>
    </location>
</feature>
<evidence type="ECO:0000256" key="4">
    <source>
        <dbReference type="ARBA" id="ARBA00022771"/>
    </source>
</evidence>
<dbReference type="FunFam" id="1.10.3710.10:FF:000002">
    <property type="entry name" value="ATPase WRNIP1 isoform 1"/>
    <property type="match status" value="1"/>
</dbReference>
<evidence type="ECO:0000256" key="2">
    <source>
        <dbReference type="ARBA" id="ARBA00022741"/>
    </source>
</evidence>
<keyword evidence="12" id="KW-1185">Reference proteome</keyword>
<dbReference type="GO" id="GO:0005634">
    <property type="term" value="C:nucleus"/>
    <property type="evidence" value="ECO:0007669"/>
    <property type="project" value="TreeGrafter"/>
</dbReference>
<dbReference type="Gene3D" id="3.40.50.300">
    <property type="entry name" value="P-loop containing nucleotide triphosphate hydrolases"/>
    <property type="match status" value="1"/>
</dbReference>
<dbReference type="PROSITE" id="PS51908">
    <property type="entry name" value="ZF_UBZ4"/>
    <property type="match status" value="1"/>
</dbReference>
<dbReference type="Pfam" id="PF12002">
    <property type="entry name" value="MgsA_C"/>
    <property type="match status" value="1"/>
</dbReference>
<sequence>IFCSMLQTSSVDCPVCGRSFSASFVNEHVNKCLNSQDIELQSNGGSGQHEKGMLANSLLKGNTKSPDGSTVKKSKNEKASSSWFGNTSPPTNALKRSSSNLAGKASTDSSSKRLKLHQNSQETQNKVTEELLSLQHSSSPSLGQKKGIEHNKGQKSKSSQFTPLAERMRPKTLAEYVGQTQAVGNNSLLRTLLEADEIPSMIFWGPPGCGKVFQEISQKSVGDLHVVIEENAIKTLANLCDGDARIALNGLQLAIQSQVAAVKQKPKKQDTKELNGSPSSQQNPSPNIDADPHGDDEELVYINVSHIKGLQKTHLLYDRNGEEHYNIISALHKSIRGSDENAALYWLARMLVGGEDPLYVARRLVRFASEDVGLADPQALNQAVACYQACHFIGMPECDVILAQAVVYLSRAPKSIEIFNAYGEAKKCVRSWEGPQPTVPLHIRNAPTKLMKSLGYSAGYKYNPSFDGPVDQTYLPPEVQGVDFFTWSKNKSGGNDV</sequence>
<dbReference type="STRING" id="46731.A0A3M6V0Y9"/>
<dbReference type="GO" id="GO:0008270">
    <property type="term" value="F:zinc ion binding"/>
    <property type="evidence" value="ECO:0007669"/>
    <property type="project" value="UniProtKB-KW"/>
</dbReference>
<keyword evidence="1" id="KW-0479">Metal-binding</keyword>
<dbReference type="PANTHER" id="PTHR13779">
    <property type="entry name" value="WERNER HELICASE-INTERACTING PROTEIN 1 FAMILY MEMBER"/>
    <property type="match status" value="1"/>
</dbReference>
<keyword evidence="7 8" id="KW-0234">DNA repair</keyword>
<evidence type="ECO:0000313" key="12">
    <source>
        <dbReference type="Proteomes" id="UP000275408"/>
    </source>
</evidence>
<evidence type="ECO:0000256" key="5">
    <source>
        <dbReference type="ARBA" id="ARBA00022833"/>
    </source>
</evidence>
<feature type="region of interest" description="Disordered" evidence="9">
    <location>
        <begin position="264"/>
        <end position="294"/>
    </location>
</feature>
<dbReference type="InterPro" id="IPR006642">
    <property type="entry name" value="Rad18_UBZ4"/>
</dbReference>
<dbReference type="GO" id="GO:0017116">
    <property type="term" value="F:single-stranded DNA helicase activity"/>
    <property type="evidence" value="ECO:0007669"/>
    <property type="project" value="TreeGrafter"/>
</dbReference>
<dbReference type="Gene3D" id="3.30.160.60">
    <property type="entry name" value="Classic Zinc Finger"/>
    <property type="match status" value="1"/>
</dbReference>
<dbReference type="GO" id="GO:0006261">
    <property type="term" value="P:DNA-templated DNA replication"/>
    <property type="evidence" value="ECO:0007669"/>
    <property type="project" value="TreeGrafter"/>
</dbReference>
<evidence type="ECO:0000259" key="10">
    <source>
        <dbReference type="PROSITE" id="PS51908"/>
    </source>
</evidence>
<dbReference type="InterPro" id="IPR027417">
    <property type="entry name" value="P-loop_NTPase"/>
</dbReference>
<dbReference type="InterPro" id="IPR051314">
    <property type="entry name" value="AAA_ATPase_RarA/MGS1/WRNIP1"/>
</dbReference>
<protein>
    <recommendedName>
        <fullName evidence="10">UBZ4-type domain-containing protein</fullName>
    </recommendedName>
</protein>
<dbReference type="AlphaFoldDB" id="A0A3M6V0Y9"/>
<dbReference type="GO" id="GO:0000731">
    <property type="term" value="P:DNA synthesis involved in DNA repair"/>
    <property type="evidence" value="ECO:0007669"/>
    <property type="project" value="TreeGrafter"/>
</dbReference>
<dbReference type="Gene3D" id="1.10.8.60">
    <property type="match status" value="1"/>
</dbReference>
<name>A0A3M6V0Y9_POCDA</name>
<comment type="caution">
    <text evidence="11">The sequence shown here is derived from an EMBL/GenBank/DDBJ whole genome shotgun (WGS) entry which is preliminary data.</text>
</comment>
<dbReference type="SUPFAM" id="SSF48019">
    <property type="entry name" value="post-AAA+ oligomerization domain-like"/>
    <property type="match status" value="1"/>
</dbReference>
<feature type="compositionally biased region" description="Polar residues" evidence="9">
    <location>
        <begin position="79"/>
        <end position="109"/>
    </location>
</feature>
<evidence type="ECO:0000256" key="8">
    <source>
        <dbReference type="PROSITE-ProRule" id="PRU01256"/>
    </source>
</evidence>
<evidence type="ECO:0000256" key="9">
    <source>
        <dbReference type="SAM" id="MobiDB-lite"/>
    </source>
</evidence>
<dbReference type="InterPro" id="IPR032423">
    <property type="entry name" value="AAA_assoc_2"/>
</dbReference>
<keyword evidence="4 8" id="KW-0863">Zinc-finger</keyword>
<dbReference type="GO" id="GO:0008047">
    <property type="term" value="F:enzyme activator activity"/>
    <property type="evidence" value="ECO:0007669"/>
    <property type="project" value="TreeGrafter"/>
</dbReference>
<dbReference type="Gene3D" id="1.10.3710.10">
    <property type="entry name" value="DNA polymerase III clamp loader subunits, C-terminal domain"/>
    <property type="match status" value="1"/>
</dbReference>
<dbReference type="GO" id="GO:0003677">
    <property type="term" value="F:DNA binding"/>
    <property type="evidence" value="ECO:0007669"/>
    <property type="project" value="InterPro"/>
</dbReference>
<keyword evidence="5" id="KW-0862">Zinc</keyword>
<dbReference type="PANTHER" id="PTHR13779:SF7">
    <property type="entry name" value="ATPASE WRNIP1"/>
    <property type="match status" value="1"/>
</dbReference>
<dbReference type="Proteomes" id="UP000275408">
    <property type="component" value="Unassembled WGS sequence"/>
</dbReference>
<evidence type="ECO:0000256" key="3">
    <source>
        <dbReference type="ARBA" id="ARBA00022763"/>
    </source>
</evidence>